<sequence>MKKLAKSLIALLLLAGTVTGCTSTTPPANDGNTGTDDPVTEGGTCSFENMTLEEVNKFLNESADLGEGSVGNVVAVVPINHVDGPRNETNFYAFVNFKYVARNYIKYQITYLSCTCRSADVNYWQTAYVELTLPDSKDIKDSEVRFLSFDQDSAGHYLGGFWGDSNPTPAGVTYETFKEEYIPFFKGKTYDYISTLSVQDDIDPADYSAGEGREGLTLDTFTGSSVSTNNIIRMLNALFQYHATDEYFN</sequence>
<organism evidence="2 3">
    <name type="scientific">Dielma fastidiosa</name>
    <dbReference type="NCBI Taxonomy" id="1034346"/>
    <lineage>
        <taxon>Bacteria</taxon>
        <taxon>Bacillati</taxon>
        <taxon>Bacillota</taxon>
        <taxon>Erysipelotrichia</taxon>
        <taxon>Erysipelotrichales</taxon>
        <taxon>Erysipelotrichaceae</taxon>
        <taxon>Dielma</taxon>
    </lineage>
</organism>
<evidence type="ECO:0000256" key="1">
    <source>
        <dbReference type="SAM" id="SignalP"/>
    </source>
</evidence>
<dbReference type="STRING" id="1034346.GCA_000313565_02087"/>
<keyword evidence="3" id="KW-1185">Reference proteome</keyword>
<gene>
    <name evidence="2" type="ORF">DES51_10390</name>
</gene>
<name>A0A318KUH1_9FIRM</name>
<evidence type="ECO:0008006" key="4">
    <source>
        <dbReference type="Google" id="ProtNLM"/>
    </source>
</evidence>
<feature type="chain" id="PRO_5039321722" description="FMN-binding domain-containing protein" evidence="1">
    <location>
        <begin position="21"/>
        <end position="249"/>
    </location>
</feature>
<reference evidence="2 3" key="1">
    <citation type="submission" date="2018-05" db="EMBL/GenBank/DDBJ databases">
        <title>Genomic Encyclopedia of Type Strains, Phase IV (KMG-IV): sequencing the most valuable type-strain genomes for metagenomic binning, comparative biology and taxonomic classification.</title>
        <authorList>
            <person name="Goeker M."/>
        </authorList>
    </citation>
    <scope>NUCLEOTIDE SEQUENCE [LARGE SCALE GENOMIC DNA]</scope>
    <source>
        <strain evidence="2 3">JC118</strain>
    </source>
</reference>
<dbReference type="RefSeq" id="WP_022938391.1">
    <property type="nucleotide sequence ID" value="NZ_CABKRQ010000005.1"/>
</dbReference>
<dbReference type="OrthoDB" id="1646282at2"/>
<dbReference type="AlphaFoldDB" id="A0A318KUH1"/>
<comment type="caution">
    <text evidence="2">The sequence shown here is derived from an EMBL/GenBank/DDBJ whole genome shotgun (WGS) entry which is preliminary data.</text>
</comment>
<proteinExistence type="predicted"/>
<dbReference type="EMBL" id="QJKH01000003">
    <property type="protein sequence ID" value="PXX80498.1"/>
    <property type="molecule type" value="Genomic_DNA"/>
</dbReference>
<keyword evidence="1" id="KW-0732">Signal</keyword>
<accession>A0A318KUH1</accession>
<dbReference type="PROSITE" id="PS51257">
    <property type="entry name" value="PROKAR_LIPOPROTEIN"/>
    <property type="match status" value="1"/>
</dbReference>
<evidence type="ECO:0000313" key="2">
    <source>
        <dbReference type="EMBL" id="PXX80498.1"/>
    </source>
</evidence>
<evidence type="ECO:0000313" key="3">
    <source>
        <dbReference type="Proteomes" id="UP000247612"/>
    </source>
</evidence>
<feature type="signal peptide" evidence="1">
    <location>
        <begin position="1"/>
        <end position="20"/>
    </location>
</feature>
<dbReference type="Proteomes" id="UP000247612">
    <property type="component" value="Unassembled WGS sequence"/>
</dbReference>
<protein>
    <recommendedName>
        <fullName evidence="4">FMN-binding domain-containing protein</fullName>
    </recommendedName>
</protein>